<dbReference type="RefSeq" id="WP_338251632.1">
    <property type="nucleotide sequence ID" value="NZ_AP028907.1"/>
</dbReference>
<evidence type="ECO:0000256" key="1">
    <source>
        <dbReference type="SAM" id="Phobius"/>
    </source>
</evidence>
<sequence>MAGLRSYLRDIASGRRGAVAAFMLVTLVYIASLRGLLAVEKTIPHRGDHPLLPLEIGATILYTTALAFTIYVAGKRRIAKTRYAAIHSNVIRQ</sequence>
<reference evidence="2 3" key="1">
    <citation type="submission" date="2023-09" db="EMBL/GenBank/DDBJ databases">
        <title>Pyrofollis japonicus gen. nov. sp. nov., a novel member of the family Pyrodictiaceae isolated from the Iheya North hydrothermal field.</title>
        <authorList>
            <person name="Miyazaki U."/>
            <person name="Sanari M."/>
            <person name="Tame A."/>
            <person name="Kitajima M."/>
            <person name="Okamoto A."/>
            <person name="Sawayama S."/>
            <person name="Miyazaki J."/>
            <person name="Takai K."/>
            <person name="Nakagawa S."/>
        </authorList>
    </citation>
    <scope>NUCLEOTIDE SEQUENCE [LARGE SCALE GENOMIC DNA]</scope>
    <source>
        <strain evidence="2 3">AV2</strain>
    </source>
</reference>
<gene>
    <name evidence="2" type="ORF">PABY_05190</name>
</gene>
<keyword evidence="1" id="KW-0812">Transmembrane</keyword>
<keyword evidence="1" id="KW-0472">Membrane</keyword>
<accession>A0ABN6ZL46</accession>
<evidence type="ECO:0000313" key="2">
    <source>
        <dbReference type="EMBL" id="BES80952.1"/>
    </source>
</evidence>
<keyword evidence="3" id="KW-1185">Reference proteome</keyword>
<protein>
    <submittedName>
        <fullName evidence="2">Uncharacterized protein</fullName>
    </submittedName>
</protein>
<feature type="transmembrane region" description="Helical" evidence="1">
    <location>
        <begin position="20"/>
        <end position="39"/>
    </location>
</feature>
<organism evidence="2 3">
    <name type="scientific">Pyrodictium abyssi</name>
    <dbReference type="NCBI Taxonomy" id="54256"/>
    <lineage>
        <taxon>Archaea</taxon>
        <taxon>Thermoproteota</taxon>
        <taxon>Thermoprotei</taxon>
        <taxon>Desulfurococcales</taxon>
        <taxon>Pyrodictiaceae</taxon>
        <taxon>Pyrodictium</taxon>
    </lineage>
</organism>
<name>A0ABN6ZL46_9CREN</name>
<dbReference type="EMBL" id="AP028907">
    <property type="protein sequence ID" value="BES80952.1"/>
    <property type="molecule type" value="Genomic_DNA"/>
</dbReference>
<feature type="transmembrane region" description="Helical" evidence="1">
    <location>
        <begin position="51"/>
        <end position="73"/>
    </location>
</feature>
<dbReference type="Proteomes" id="UP001341135">
    <property type="component" value="Chromosome"/>
</dbReference>
<evidence type="ECO:0000313" key="3">
    <source>
        <dbReference type="Proteomes" id="UP001341135"/>
    </source>
</evidence>
<proteinExistence type="predicted"/>
<dbReference type="GeneID" id="89288554"/>
<keyword evidence="1" id="KW-1133">Transmembrane helix</keyword>